<dbReference type="Pfam" id="PF05498">
    <property type="entry name" value="RALF"/>
    <property type="match status" value="1"/>
</dbReference>
<reference evidence="8 9" key="1">
    <citation type="journal article" date="2014" name="Nature">
        <title>The genome of the recently domesticated crop plant sugar beet (Beta vulgaris).</title>
        <authorList>
            <person name="Dohm J.C."/>
            <person name="Minoche A.E."/>
            <person name="Holtgrawe D."/>
            <person name="Capella-Gutierrez S."/>
            <person name="Zakrzewski F."/>
            <person name="Tafer H."/>
            <person name="Rupp O."/>
            <person name="Sorensen T.R."/>
            <person name="Stracke R."/>
            <person name="Reinhardt R."/>
            <person name="Goesmann A."/>
            <person name="Kraft T."/>
            <person name="Schulz B."/>
            <person name="Stadler P.F."/>
            <person name="Schmidt T."/>
            <person name="Gabaldon T."/>
            <person name="Lehrach H."/>
            <person name="Weisshaar B."/>
            <person name="Himmelbauer H."/>
        </authorList>
    </citation>
    <scope>NUCLEOTIDE SEQUENCE [LARGE SCALE GENOMIC DNA]</scope>
    <source>
        <tissue evidence="8">Taproot</tissue>
    </source>
</reference>
<dbReference type="GO" id="GO:0005576">
    <property type="term" value="C:extracellular region"/>
    <property type="evidence" value="ECO:0007669"/>
    <property type="project" value="UniProtKB-SubCell"/>
</dbReference>
<dbReference type="GO" id="GO:0019722">
    <property type="term" value="P:calcium-mediated signaling"/>
    <property type="evidence" value="ECO:0007669"/>
    <property type="project" value="TreeGrafter"/>
</dbReference>
<dbReference type="PANTHER" id="PTHR33136">
    <property type="entry name" value="RAPID ALKALINIZATION FACTOR-LIKE"/>
    <property type="match status" value="1"/>
</dbReference>
<dbReference type="InterPro" id="IPR008801">
    <property type="entry name" value="RALF"/>
</dbReference>
<accession>A0A0J8CM26</accession>
<dbReference type="OrthoDB" id="1906275at2759"/>
<dbReference type="EMBL" id="KQ090066">
    <property type="protein sequence ID" value="KMT14820.1"/>
    <property type="molecule type" value="Genomic_DNA"/>
</dbReference>
<dbReference type="OMA" id="RIGECEE"/>
<evidence type="ECO:0000313" key="8">
    <source>
        <dbReference type="EMBL" id="KMT14820.1"/>
    </source>
</evidence>
<evidence type="ECO:0000256" key="1">
    <source>
        <dbReference type="ARBA" id="ARBA00004613"/>
    </source>
</evidence>
<name>A0A0J8CM26_BETVV</name>
<evidence type="ECO:0000256" key="4">
    <source>
        <dbReference type="ARBA" id="ARBA00022702"/>
    </source>
</evidence>
<keyword evidence="3" id="KW-0964">Secreted</keyword>
<comment type="subcellular location">
    <subcellularLocation>
        <location evidence="1">Secreted</location>
    </subcellularLocation>
</comment>
<keyword evidence="9" id="KW-1185">Reference proteome</keyword>
<keyword evidence="5 7" id="KW-0732">Signal</keyword>
<protein>
    <submittedName>
        <fullName evidence="8">Uncharacterized protein</fullName>
    </submittedName>
</protein>
<evidence type="ECO:0000313" key="9">
    <source>
        <dbReference type="Proteomes" id="UP000035740"/>
    </source>
</evidence>
<dbReference type="Gramene" id="KMT14820">
    <property type="protein sequence ID" value="KMT14820"/>
    <property type="gene ID" value="BVRB_3g065450"/>
</dbReference>
<keyword evidence="4" id="KW-0372">Hormone</keyword>
<dbReference type="GO" id="GO:0005179">
    <property type="term" value="F:hormone activity"/>
    <property type="evidence" value="ECO:0007669"/>
    <property type="project" value="UniProtKB-KW"/>
</dbReference>
<evidence type="ECO:0000256" key="6">
    <source>
        <dbReference type="ARBA" id="ARBA00023157"/>
    </source>
</evidence>
<proteinExistence type="inferred from homology"/>
<organism evidence="8 9">
    <name type="scientific">Beta vulgaris subsp. vulgaris</name>
    <name type="common">Beet</name>
    <dbReference type="NCBI Taxonomy" id="3555"/>
    <lineage>
        <taxon>Eukaryota</taxon>
        <taxon>Viridiplantae</taxon>
        <taxon>Streptophyta</taxon>
        <taxon>Embryophyta</taxon>
        <taxon>Tracheophyta</taxon>
        <taxon>Spermatophyta</taxon>
        <taxon>Magnoliopsida</taxon>
        <taxon>eudicotyledons</taxon>
        <taxon>Gunneridae</taxon>
        <taxon>Pentapetalae</taxon>
        <taxon>Caryophyllales</taxon>
        <taxon>Chenopodiaceae</taxon>
        <taxon>Betoideae</taxon>
        <taxon>Beta</taxon>
    </lineage>
</organism>
<gene>
    <name evidence="8" type="ORF">BVRB_3g065450</name>
</gene>
<dbReference type="PANTHER" id="PTHR33136:SF36">
    <property type="entry name" value="PROTEIN RALF-LIKE 31"/>
    <property type="match status" value="1"/>
</dbReference>
<keyword evidence="6" id="KW-1015">Disulfide bond</keyword>
<evidence type="ECO:0000256" key="3">
    <source>
        <dbReference type="ARBA" id="ARBA00022525"/>
    </source>
</evidence>
<dbReference type="Proteomes" id="UP000035740">
    <property type="component" value="Chromosome 3"/>
</dbReference>
<comment type="similarity">
    <text evidence="2">Belongs to the plant rapid alkalinization factor (RALF) family.</text>
</comment>
<evidence type="ECO:0000256" key="5">
    <source>
        <dbReference type="ARBA" id="ARBA00022729"/>
    </source>
</evidence>
<feature type="chain" id="PRO_5005295871" evidence="7">
    <location>
        <begin position="29"/>
        <end position="128"/>
    </location>
</feature>
<evidence type="ECO:0000256" key="2">
    <source>
        <dbReference type="ARBA" id="ARBA00009178"/>
    </source>
</evidence>
<dbReference type="GO" id="GO:0009506">
    <property type="term" value="C:plasmodesma"/>
    <property type="evidence" value="ECO:0007669"/>
    <property type="project" value="TreeGrafter"/>
</dbReference>
<sequence length="128" mass="14379">MLTKISKFISLLLLLVILLPTHLKISNGFSDLSLNSTESGEIDAMVNRVCDENVGNCPNSIEEEEFEVDSEINRRILGMRRKYISYETLKRDVVPCSTPGSSYYSCGATPANRYRRGCSVIAKCARMY</sequence>
<evidence type="ECO:0000256" key="7">
    <source>
        <dbReference type="SAM" id="SignalP"/>
    </source>
</evidence>
<feature type="signal peptide" evidence="7">
    <location>
        <begin position="1"/>
        <end position="28"/>
    </location>
</feature>
<dbReference type="AlphaFoldDB" id="A0A0J8CM26"/>